<comment type="caution">
    <text evidence="1">The sequence shown here is derived from an EMBL/GenBank/DDBJ whole genome shotgun (WGS) entry which is preliminary data.</text>
</comment>
<dbReference type="Proteomes" id="UP000014140">
    <property type="component" value="Unassembled WGS sequence"/>
</dbReference>
<name>S0GHJ6_9BACT</name>
<protein>
    <submittedName>
        <fullName evidence="1">Uncharacterized protein</fullName>
    </submittedName>
</protein>
<sequence>MLINDFLKKVYCSVFLIHKMYKGEYFIYLCFYS</sequence>
<dbReference type="HOGENOM" id="CLU_3383100_0_0_10"/>
<proteinExistence type="predicted"/>
<accession>S0GHJ6</accession>
<gene>
    <name evidence="1" type="ORF">C803_03008</name>
</gene>
<keyword evidence="2" id="KW-1185">Reference proteome</keyword>
<dbReference type="AlphaFoldDB" id="S0GHJ6"/>
<dbReference type="EMBL" id="ASSQ01000015">
    <property type="protein sequence ID" value="EOS17109.1"/>
    <property type="molecule type" value="Genomic_DNA"/>
</dbReference>
<evidence type="ECO:0000313" key="1">
    <source>
        <dbReference type="EMBL" id="EOS17109.1"/>
    </source>
</evidence>
<reference evidence="1 2" key="1">
    <citation type="submission" date="2013-04" db="EMBL/GenBank/DDBJ databases">
        <title>The Genome Sequence of Parabacteroides goldsteinii dnLKV18.</title>
        <authorList>
            <consortium name="The Broad Institute Genomics Platform"/>
            <consortium name="The Broad Institute Genome Sequencing Center for Infectious Disease"/>
            <person name="Earl A."/>
            <person name="Xavier R."/>
            <person name="Kuhn K."/>
            <person name="Stappenbeck T."/>
            <person name="Walker B."/>
            <person name="Young S."/>
            <person name="Zeng Q."/>
            <person name="Gargeya S."/>
            <person name="Fitzgerald M."/>
            <person name="Haas B."/>
            <person name="Abouelleil A."/>
            <person name="Allen A.W."/>
            <person name="Alvarado L."/>
            <person name="Arachchi H.M."/>
            <person name="Berlin A.M."/>
            <person name="Chapman S.B."/>
            <person name="Gainer-Dewar J."/>
            <person name="Goldberg J."/>
            <person name="Griggs A."/>
            <person name="Gujja S."/>
            <person name="Hansen M."/>
            <person name="Howarth C."/>
            <person name="Imamovic A."/>
            <person name="Ireland A."/>
            <person name="Larimer J."/>
            <person name="McCowan C."/>
            <person name="Murphy C."/>
            <person name="Pearson M."/>
            <person name="Poon T.W."/>
            <person name="Priest M."/>
            <person name="Roberts A."/>
            <person name="Saif S."/>
            <person name="Shea T."/>
            <person name="Sisk P."/>
            <person name="Sykes S."/>
            <person name="Wortman J."/>
            <person name="Nusbaum C."/>
            <person name="Birren B."/>
        </authorList>
    </citation>
    <scope>NUCLEOTIDE SEQUENCE [LARGE SCALE GENOMIC DNA]</scope>
    <source>
        <strain evidence="2">dnLKV18</strain>
    </source>
</reference>
<organism evidence="1 2">
    <name type="scientific">Parabacteroides goldsteinii dnLKV18</name>
    <dbReference type="NCBI Taxonomy" id="1235789"/>
    <lineage>
        <taxon>Bacteria</taxon>
        <taxon>Pseudomonadati</taxon>
        <taxon>Bacteroidota</taxon>
        <taxon>Bacteroidia</taxon>
        <taxon>Bacteroidales</taxon>
        <taxon>Tannerellaceae</taxon>
        <taxon>Parabacteroides</taxon>
    </lineage>
</organism>
<evidence type="ECO:0000313" key="2">
    <source>
        <dbReference type="Proteomes" id="UP000014140"/>
    </source>
</evidence>